<proteinExistence type="predicted"/>
<organism evidence="1 2">
    <name type="scientific">Roseinatronobacter ekhonensis</name>
    <dbReference type="NCBI Taxonomy" id="254356"/>
    <lineage>
        <taxon>Bacteria</taxon>
        <taxon>Pseudomonadati</taxon>
        <taxon>Pseudomonadota</taxon>
        <taxon>Alphaproteobacteria</taxon>
        <taxon>Rhodobacterales</taxon>
        <taxon>Paracoccaceae</taxon>
        <taxon>Roseinatronobacter</taxon>
    </lineage>
</organism>
<accession>A0A3B0ME20</accession>
<reference evidence="2" key="1">
    <citation type="submission" date="2018-08" db="EMBL/GenBank/DDBJ databases">
        <authorList>
            <person name="Rodrigo-Torres L."/>
            <person name="Arahal R. D."/>
            <person name="Lucena T."/>
        </authorList>
    </citation>
    <scope>NUCLEOTIDE SEQUENCE [LARGE SCALE GENOMIC DNA]</scope>
    <source>
        <strain evidence="2">CECT 7235</strain>
    </source>
</reference>
<dbReference type="Proteomes" id="UP000272908">
    <property type="component" value="Unassembled WGS sequence"/>
</dbReference>
<protein>
    <submittedName>
        <fullName evidence="1">Uncharacterized protein</fullName>
    </submittedName>
</protein>
<name>A0A3B0ME20_9RHOB</name>
<evidence type="ECO:0000313" key="1">
    <source>
        <dbReference type="EMBL" id="SUZ33853.1"/>
    </source>
</evidence>
<keyword evidence="2" id="KW-1185">Reference proteome</keyword>
<evidence type="ECO:0000313" key="2">
    <source>
        <dbReference type="Proteomes" id="UP000272908"/>
    </source>
</evidence>
<sequence length="137" mass="16031">MHLRDGIPFCADLAQQTMPGNLELMEKPQENETLERAEYLVYAATWEGILLEIRHCPCWFSMPDDDFVTQHIEIRSQDKRLLPITETGYRSHFMNGDEALAEFDNDPVAFVLWWLDEAAKDPLWKRKAEDDRQGSLF</sequence>
<dbReference type="EMBL" id="UIHC01000081">
    <property type="protein sequence ID" value="SUZ33853.1"/>
    <property type="molecule type" value="Genomic_DNA"/>
</dbReference>
<dbReference type="AlphaFoldDB" id="A0A3B0ME20"/>
<gene>
    <name evidence="1" type="ORF">ROE7235_03628</name>
</gene>